<feature type="region of interest" description="Disordered" evidence="1">
    <location>
        <begin position="28"/>
        <end position="76"/>
    </location>
</feature>
<name>D6A7Q0_STRV1</name>
<accession>D6A7Q0</accession>
<evidence type="ECO:0000313" key="3">
    <source>
        <dbReference type="Proteomes" id="UP000003824"/>
    </source>
</evidence>
<dbReference type="Proteomes" id="UP000003824">
    <property type="component" value="Unassembled WGS sequence"/>
</dbReference>
<dbReference type="EMBL" id="DS999641">
    <property type="protein sequence ID" value="EFE67980.2"/>
    <property type="molecule type" value="Genomic_DNA"/>
</dbReference>
<dbReference type="AlphaFoldDB" id="D6A7Q0"/>
<sequence length="76" mass="8610">MHRRRAGLREGSERLEEVVTRWEHHNSFQDRRPLGSGGHLTCNVTSPSHVRASTWPEDGQRGPLGIDSPHPNPLPR</sequence>
<organism evidence="2 3">
    <name type="scientific">Streptomyces viridosporus (strain ATCC 14672 / DSM 40746 / JCM 4963 / KCTC 9882 / NRRL B-12104 / FH 1290)</name>
    <name type="common">Streptomyces ghanaensis</name>
    <dbReference type="NCBI Taxonomy" id="566461"/>
    <lineage>
        <taxon>Bacteria</taxon>
        <taxon>Bacillati</taxon>
        <taxon>Actinomycetota</taxon>
        <taxon>Actinomycetes</taxon>
        <taxon>Kitasatosporales</taxon>
        <taxon>Streptomycetaceae</taxon>
        <taxon>Streptomyces</taxon>
    </lineage>
</organism>
<evidence type="ECO:0000256" key="1">
    <source>
        <dbReference type="SAM" id="MobiDB-lite"/>
    </source>
</evidence>
<evidence type="ECO:0000313" key="2">
    <source>
        <dbReference type="EMBL" id="EFE67980.2"/>
    </source>
</evidence>
<reference evidence="3" key="1">
    <citation type="submission" date="2008-12" db="EMBL/GenBank/DDBJ databases">
        <title>Annotation of Streptomyces ghanaensis ATCC 14672.</title>
        <authorList>
            <consortium name="The Broad Institute Genome Sequencing Platform"/>
            <consortium name="Broad Institute Microbial Sequencing Center"/>
            <person name="Fischbach M."/>
            <person name="Ward D."/>
            <person name="Young S."/>
            <person name="Kodira C.D."/>
            <person name="Zeng Q."/>
            <person name="Koehrsen M."/>
            <person name="Godfrey P."/>
            <person name="Alvarado L."/>
            <person name="Berlin A.M."/>
            <person name="Borenstein D."/>
            <person name="Chen Z."/>
            <person name="Engels R."/>
            <person name="Freedman E."/>
            <person name="Gellesch M."/>
            <person name="Goldberg J."/>
            <person name="Griggs A."/>
            <person name="Gujja S."/>
            <person name="Heiman D.I."/>
            <person name="Hepburn T.A."/>
            <person name="Howarth C."/>
            <person name="Jen D."/>
            <person name="Larson L."/>
            <person name="Lewis B."/>
            <person name="Mehta T."/>
            <person name="Park D."/>
            <person name="Pearson M."/>
            <person name="Roberts A."/>
            <person name="Saif S."/>
            <person name="Shea T.D."/>
            <person name="Shenoy N."/>
            <person name="Sisk P."/>
            <person name="Stolte C."/>
            <person name="Sykes S.N."/>
            <person name="Walk T."/>
            <person name="White J."/>
            <person name="Yandava C."/>
            <person name="Straight P."/>
            <person name="Clardy J."/>
            <person name="Hung D."/>
            <person name="Kolter R."/>
            <person name="Mekalanos J."/>
            <person name="Walker S."/>
            <person name="Walsh C.T."/>
            <person name="Wieland B.L.C."/>
            <person name="Ilzarbe M."/>
            <person name="Galagan J."/>
            <person name="Nusbaum C."/>
            <person name="Birren B."/>
        </authorList>
    </citation>
    <scope>NUCLEOTIDE SEQUENCE [LARGE SCALE GENOMIC DNA]</scope>
    <source>
        <strain evidence="3">ATCC 14672 / DSM 40746 / JCM 4963 / KCTC 9882 / NRRL B-12104 / FH 1290</strain>
    </source>
</reference>
<gene>
    <name evidence="2" type="ORF">SSFG_03226</name>
</gene>
<proteinExistence type="predicted"/>
<protein>
    <submittedName>
        <fullName evidence="2">Predicted protein</fullName>
    </submittedName>
</protein>